<evidence type="ECO:0000313" key="3">
    <source>
        <dbReference type="Proteomes" id="UP000054558"/>
    </source>
</evidence>
<evidence type="ECO:0000313" key="2">
    <source>
        <dbReference type="EMBL" id="GAQ82850.1"/>
    </source>
</evidence>
<organism evidence="2 3">
    <name type="scientific">Klebsormidium nitens</name>
    <name type="common">Green alga</name>
    <name type="synonym">Ulothrix nitens</name>
    <dbReference type="NCBI Taxonomy" id="105231"/>
    <lineage>
        <taxon>Eukaryota</taxon>
        <taxon>Viridiplantae</taxon>
        <taxon>Streptophyta</taxon>
        <taxon>Klebsormidiophyceae</taxon>
        <taxon>Klebsormidiales</taxon>
        <taxon>Klebsormidiaceae</taxon>
        <taxon>Klebsormidium</taxon>
    </lineage>
</organism>
<dbReference type="Gene3D" id="3.60.40.10">
    <property type="entry name" value="PPM-type phosphatase domain"/>
    <property type="match status" value="1"/>
</dbReference>
<dbReference type="STRING" id="105231.A0A1Y1HW33"/>
<dbReference type="GO" id="GO:1902531">
    <property type="term" value="P:regulation of intracellular signal transduction"/>
    <property type="evidence" value="ECO:0000318"/>
    <property type="project" value="GO_Central"/>
</dbReference>
<dbReference type="PANTHER" id="PTHR47992">
    <property type="entry name" value="PROTEIN PHOSPHATASE"/>
    <property type="match status" value="1"/>
</dbReference>
<evidence type="ECO:0000259" key="1">
    <source>
        <dbReference type="PROSITE" id="PS51746"/>
    </source>
</evidence>
<dbReference type="Pfam" id="PF00481">
    <property type="entry name" value="PP2C"/>
    <property type="match status" value="1"/>
</dbReference>
<dbReference type="Proteomes" id="UP000054558">
    <property type="component" value="Unassembled WGS sequence"/>
</dbReference>
<feature type="domain" description="PPM-type phosphatase" evidence="1">
    <location>
        <begin position="175"/>
        <end position="425"/>
    </location>
</feature>
<dbReference type="SUPFAM" id="SSF81606">
    <property type="entry name" value="PP2C-like"/>
    <property type="match status" value="1"/>
</dbReference>
<dbReference type="EMBL" id="DF237075">
    <property type="protein sequence ID" value="GAQ82850.1"/>
    <property type="molecule type" value="Genomic_DNA"/>
</dbReference>
<dbReference type="SMART" id="SM00332">
    <property type="entry name" value="PP2Cc"/>
    <property type="match status" value="1"/>
</dbReference>
<accession>A0A1Y1HW33</accession>
<keyword evidence="3" id="KW-1185">Reference proteome</keyword>
<dbReference type="GO" id="GO:0004722">
    <property type="term" value="F:protein serine/threonine phosphatase activity"/>
    <property type="evidence" value="ECO:0000318"/>
    <property type="project" value="GO_Central"/>
</dbReference>
<dbReference type="AlphaFoldDB" id="A0A1Y1HW33"/>
<name>A0A1Y1HW33_KLENI</name>
<protein>
    <submittedName>
        <fullName evidence="2">Protein phosphatase 2C</fullName>
    </submittedName>
</protein>
<proteinExistence type="predicted"/>
<dbReference type="InterPro" id="IPR036457">
    <property type="entry name" value="PPM-type-like_dom_sf"/>
</dbReference>
<dbReference type="OMA" id="YISICAK"/>
<dbReference type="InterPro" id="IPR001932">
    <property type="entry name" value="PPM-type_phosphatase-like_dom"/>
</dbReference>
<dbReference type="InterPro" id="IPR015655">
    <property type="entry name" value="PP2C"/>
</dbReference>
<dbReference type="SMART" id="SM00331">
    <property type="entry name" value="PP2C_SIG"/>
    <property type="match status" value="1"/>
</dbReference>
<gene>
    <name evidence="2" type="ORF">KFL_001260200</name>
</gene>
<dbReference type="OrthoDB" id="10264738at2759"/>
<dbReference type="PROSITE" id="PS51746">
    <property type="entry name" value="PPM_2"/>
    <property type="match status" value="1"/>
</dbReference>
<reference evidence="2 3" key="1">
    <citation type="journal article" date="2014" name="Nat. Commun.">
        <title>Klebsormidium flaccidum genome reveals primary factors for plant terrestrial adaptation.</title>
        <authorList>
            <person name="Hori K."/>
            <person name="Maruyama F."/>
            <person name="Fujisawa T."/>
            <person name="Togashi T."/>
            <person name="Yamamoto N."/>
            <person name="Seo M."/>
            <person name="Sato S."/>
            <person name="Yamada T."/>
            <person name="Mori H."/>
            <person name="Tajima N."/>
            <person name="Moriyama T."/>
            <person name="Ikeuchi M."/>
            <person name="Watanabe M."/>
            <person name="Wada H."/>
            <person name="Kobayashi K."/>
            <person name="Saito M."/>
            <person name="Masuda T."/>
            <person name="Sasaki-Sekimoto Y."/>
            <person name="Mashiguchi K."/>
            <person name="Awai K."/>
            <person name="Shimojima M."/>
            <person name="Masuda S."/>
            <person name="Iwai M."/>
            <person name="Nobusawa T."/>
            <person name="Narise T."/>
            <person name="Kondo S."/>
            <person name="Saito H."/>
            <person name="Sato R."/>
            <person name="Murakawa M."/>
            <person name="Ihara Y."/>
            <person name="Oshima-Yamada Y."/>
            <person name="Ohtaka K."/>
            <person name="Satoh M."/>
            <person name="Sonobe K."/>
            <person name="Ishii M."/>
            <person name="Ohtani R."/>
            <person name="Kanamori-Sato M."/>
            <person name="Honoki R."/>
            <person name="Miyazaki D."/>
            <person name="Mochizuki H."/>
            <person name="Umetsu J."/>
            <person name="Higashi K."/>
            <person name="Shibata D."/>
            <person name="Kamiya Y."/>
            <person name="Sato N."/>
            <person name="Nakamura Y."/>
            <person name="Tabata S."/>
            <person name="Ida S."/>
            <person name="Kurokawa K."/>
            <person name="Ohta H."/>
        </authorList>
    </citation>
    <scope>NUCLEOTIDE SEQUENCE [LARGE SCALE GENOMIC DNA]</scope>
    <source>
        <strain evidence="2 3">NIES-2285</strain>
    </source>
</reference>
<sequence length="429" mass="46311">MAMSRSHGMLRVVRGLPQSSFLPDNPLRCRSWVKPDCSANNAGKTAQDERPCVAPNLEGPPGVSIVERSLGDRHQPYWLGVEQRMLTRAMTLKTSPLWAHSSALPEQVGADISTAPVQRSMQGAATLRGFGSEAGALRDDEEVPVWRRQEASSGLITEGSPSQTAGGTSKCRSISFGCATMQGKKETMDDRLTVQFSLRGNRHLGFFGAFDGHGGWSVADYAAHKLHRHIFNSPLAGTSLPEAMIDAYARTDEEVLTFPGRLAGEYGPDLVGSTATTAVVDLGRGQLVVGNVGDSRAVLCRAGRAVRLTAEHTVTEESERERIEGSGGDVVAGRLSGILNVSRALGDSDLKRWVVSDPFVRELQLTSEDAFMVLATDGLWDVISNEGAVEVAEQGGDAQTAAQMLMEEAMMRRARDDVACLVVYFHWAR</sequence>
<dbReference type="CDD" id="cd00143">
    <property type="entry name" value="PP2Cc"/>
    <property type="match status" value="1"/>
</dbReference>